<dbReference type="Proteomes" id="UP001189429">
    <property type="component" value="Unassembled WGS sequence"/>
</dbReference>
<keyword evidence="3" id="KW-1185">Reference proteome</keyword>
<gene>
    <name evidence="2" type="ORF">PCOR1329_LOCUS69081</name>
</gene>
<reference evidence="2" key="1">
    <citation type="submission" date="2023-10" db="EMBL/GenBank/DDBJ databases">
        <authorList>
            <person name="Chen Y."/>
            <person name="Shah S."/>
            <person name="Dougan E. K."/>
            <person name="Thang M."/>
            <person name="Chan C."/>
        </authorList>
    </citation>
    <scope>NUCLEOTIDE SEQUENCE [LARGE SCALE GENOMIC DNA]</scope>
</reference>
<evidence type="ECO:0000313" key="2">
    <source>
        <dbReference type="EMBL" id="CAK0888264.1"/>
    </source>
</evidence>
<dbReference type="EMBL" id="CAUYUJ010019050">
    <property type="protein sequence ID" value="CAK0888264.1"/>
    <property type="molecule type" value="Genomic_DNA"/>
</dbReference>
<proteinExistence type="predicted"/>
<name>A0ABN9WT19_9DINO</name>
<evidence type="ECO:0000313" key="3">
    <source>
        <dbReference type="Proteomes" id="UP001189429"/>
    </source>
</evidence>
<feature type="region of interest" description="Disordered" evidence="1">
    <location>
        <begin position="22"/>
        <end position="67"/>
    </location>
</feature>
<feature type="non-terminal residue" evidence="2">
    <location>
        <position position="1"/>
    </location>
</feature>
<protein>
    <submittedName>
        <fullName evidence="2">Uncharacterized protein</fullName>
    </submittedName>
</protein>
<comment type="caution">
    <text evidence="2">The sequence shown here is derived from an EMBL/GenBank/DDBJ whole genome shotgun (WGS) entry which is preliminary data.</text>
</comment>
<accession>A0ABN9WT19</accession>
<organism evidence="2 3">
    <name type="scientific">Prorocentrum cordatum</name>
    <dbReference type="NCBI Taxonomy" id="2364126"/>
    <lineage>
        <taxon>Eukaryota</taxon>
        <taxon>Sar</taxon>
        <taxon>Alveolata</taxon>
        <taxon>Dinophyceae</taxon>
        <taxon>Prorocentrales</taxon>
        <taxon>Prorocentraceae</taxon>
        <taxon>Prorocentrum</taxon>
    </lineage>
</organism>
<evidence type="ECO:0000256" key="1">
    <source>
        <dbReference type="SAM" id="MobiDB-lite"/>
    </source>
</evidence>
<sequence>EGLPGSDLELDFDHECLYDLQDRRRPGAPGVPAGGPRGAAPACPRRRRRPQEEAARASGTSRRTRDFHYTTSWSTSWRMGSAGP</sequence>